<organism evidence="2 3">
    <name type="scientific">Mycolicibacterium insubricum</name>
    <dbReference type="NCBI Taxonomy" id="444597"/>
    <lineage>
        <taxon>Bacteria</taxon>
        <taxon>Bacillati</taxon>
        <taxon>Actinomycetota</taxon>
        <taxon>Actinomycetes</taxon>
        <taxon>Mycobacteriales</taxon>
        <taxon>Mycobacteriaceae</taxon>
        <taxon>Mycolicibacterium</taxon>
    </lineage>
</organism>
<keyword evidence="3" id="KW-1185">Reference proteome</keyword>
<proteinExistence type="predicted"/>
<evidence type="ECO:0000313" key="3">
    <source>
        <dbReference type="Proteomes" id="UP000192801"/>
    </source>
</evidence>
<accession>A0A1X0DH35</accession>
<dbReference type="Proteomes" id="UP000192801">
    <property type="component" value="Unassembled WGS sequence"/>
</dbReference>
<sequence length="180" mass="18458">MAALLPSAAEAADVAHTGPLGAPRTYTTLPAAVAGPSSPACTTTLMVGGGYGNKQTDVRGEAMAEGIGDTPSTVDVAVVRFDDRAGAQTFLDSVTASWAECSGKMITFAGDTVNWVAGPPKMTYGVHTVTRAKEGGQGFGCARAISVHANLVVDVISCNSDRTIVGRRSAQLVSFVLNRI</sequence>
<dbReference type="Pfam" id="PF14032">
    <property type="entry name" value="PknH_C"/>
    <property type="match status" value="1"/>
</dbReference>
<evidence type="ECO:0000313" key="2">
    <source>
        <dbReference type="EMBL" id="ORA71512.1"/>
    </source>
</evidence>
<reference evidence="2 3" key="1">
    <citation type="submission" date="2016-12" db="EMBL/GenBank/DDBJ databases">
        <title>The new phylogeny of genus Mycobacterium.</title>
        <authorList>
            <person name="Tortoli E."/>
            <person name="Trovato A."/>
            <person name="Cirillo D.M."/>
        </authorList>
    </citation>
    <scope>NUCLEOTIDE SEQUENCE [LARGE SCALE GENOMIC DNA]</scope>
    <source>
        <strain evidence="2 3">DSM 45130</strain>
    </source>
</reference>
<dbReference type="InterPro" id="IPR038232">
    <property type="entry name" value="PknH-like_Extracell_sf"/>
</dbReference>
<feature type="domain" description="PknH-like extracellular" evidence="1">
    <location>
        <begin position="3"/>
        <end position="170"/>
    </location>
</feature>
<protein>
    <recommendedName>
        <fullName evidence="1">PknH-like extracellular domain-containing protein</fullName>
    </recommendedName>
</protein>
<comment type="caution">
    <text evidence="2">The sequence shown here is derived from an EMBL/GenBank/DDBJ whole genome shotgun (WGS) entry which is preliminary data.</text>
</comment>
<evidence type="ECO:0000259" key="1">
    <source>
        <dbReference type="Pfam" id="PF14032"/>
    </source>
</evidence>
<dbReference type="Gene3D" id="3.40.1000.70">
    <property type="entry name" value="PknH-like extracellular domain"/>
    <property type="match status" value="1"/>
</dbReference>
<dbReference type="STRING" id="444597.BST26_08255"/>
<name>A0A1X0DH35_9MYCO</name>
<dbReference type="AlphaFoldDB" id="A0A1X0DH35"/>
<gene>
    <name evidence="2" type="ORF">BST26_08255</name>
</gene>
<dbReference type="InterPro" id="IPR026954">
    <property type="entry name" value="PknH-like_Extracell"/>
</dbReference>
<dbReference type="EMBL" id="MVHS01000013">
    <property type="protein sequence ID" value="ORA71512.1"/>
    <property type="molecule type" value="Genomic_DNA"/>
</dbReference>